<evidence type="ECO:0000313" key="7">
    <source>
        <dbReference type="Proteomes" id="UP001176940"/>
    </source>
</evidence>
<keyword evidence="3" id="KW-0809">Transit peptide</keyword>
<keyword evidence="2" id="KW-0677">Repeat</keyword>
<dbReference type="Proteomes" id="UP001176940">
    <property type="component" value="Unassembled WGS sequence"/>
</dbReference>
<name>A0ABN9LB60_9NEOB</name>
<dbReference type="InterPro" id="IPR055063">
    <property type="entry name" value="Rib_mS39_PPR"/>
</dbReference>
<evidence type="ECO:0000256" key="3">
    <source>
        <dbReference type="ARBA" id="ARBA00022946"/>
    </source>
</evidence>
<organism evidence="6 7">
    <name type="scientific">Ranitomeya imitator</name>
    <name type="common">mimic poison frog</name>
    <dbReference type="NCBI Taxonomy" id="111125"/>
    <lineage>
        <taxon>Eukaryota</taxon>
        <taxon>Metazoa</taxon>
        <taxon>Chordata</taxon>
        <taxon>Craniata</taxon>
        <taxon>Vertebrata</taxon>
        <taxon>Euteleostomi</taxon>
        <taxon>Amphibia</taxon>
        <taxon>Batrachia</taxon>
        <taxon>Anura</taxon>
        <taxon>Neobatrachia</taxon>
        <taxon>Hyloidea</taxon>
        <taxon>Dendrobatidae</taxon>
        <taxon>Dendrobatinae</taxon>
        <taxon>Ranitomeya</taxon>
    </lineage>
</organism>
<evidence type="ECO:0000256" key="1">
    <source>
        <dbReference type="ARBA" id="ARBA00004173"/>
    </source>
</evidence>
<keyword evidence="4" id="KW-0496">Mitochondrion</keyword>
<dbReference type="InterPro" id="IPR037387">
    <property type="entry name" value="PTCD3"/>
</dbReference>
<keyword evidence="7" id="KW-1185">Reference proteome</keyword>
<evidence type="ECO:0000256" key="4">
    <source>
        <dbReference type="ARBA" id="ARBA00023128"/>
    </source>
</evidence>
<sequence>MRLQMLKKLKFQEERPVGAAVCDQQNGSVNVLVVTGFLPLSITIPLCRDKTAVLQALAYTVNHDPTAVSYKFQDDPYLIPTTSTDYKFYSMSKESGKKNAAKYIVNMYPNLFQKDIAEPHIPCLMPENIQPQIESVSEEALNERIKLRRVKESVDLFDQLLQAGTTPSLETTNKLLDLVCFYGDREPSTDDHQYHQEDESLHYMVFCRAHSFLHSPHTFVNLLQGCIYLGSNCWSFAAAAILFWHAALSFSAFSLASAPSCRSLPRRLRRFFVSLLVILIDLGAAAILRKLQEEKCPQKNSPMLGKHGGRLLRLSVIPTTA</sequence>
<dbReference type="PANTHER" id="PTHR16276:SF1">
    <property type="entry name" value="SMALL RIBOSOMAL SUBUNIT PROTEIN MS39"/>
    <property type="match status" value="1"/>
</dbReference>
<evidence type="ECO:0000313" key="6">
    <source>
        <dbReference type="EMBL" id="CAJ0937870.1"/>
    </source>
</evidence>
<accession>A0ABN9LB60</accession>
<feature type="transmembrane region" description="Helical" evidence="5">
    <location>
        <begin position="268"/>
        <end position="288"/>
    </location>
</feature>
<keyword evidence="5" id="KW-0812">Transmembrane</keyword>
<comment type="caution">
    <text evidence="6">The sequence shown here is derived from an EMBL/GenBank/DDBJ whole genome shotgun (WGS) entry which is preliminary data.</text>
</comment>
<dbReference type="EMBL" id="CAUEEQ010013877">
    <property type="protein sequence ID" value="CAJ0937870.1"/>
    <property type="molecule type" value="Genomic_DNA"/>
</dbReference>
<gene>
    <name evidence="6" type="ORF">RIMI_LOCUS7355256</name>
</gene>
<keyword evidence="5" id="KW-1133">Transmembrane helix</keyword>
<evidence type="ECO:0000256" key="2">
    <source>
        <dbReference type="ARBA" id="ARBA00022737"/>
    </source>
</evidence>
<feature type="transmembrane region" description="Helical" evidence="5">
    <location>
        <begin position="234"/>
        <end position="256"/>
    </location>
</feature>
<comment type="subcellular location">
    <subcellularLocation>
        <location evidence="1">Mitochondrion</location>
    </subcellularLocation>
</comment>
<dbReference type="PANTHER" id="PTHR16276">
    <property type="entry name" value="PENTATRICOPEPTIDE REPEAT DOMAIN-CONTAINING PROTEIN 3"/>
    <property type="match status" value="1"/>
</dbReference>
<reference evidence="6" key="1">
    <citation type="submission" date="2023-07" db="EMBL/GenBank/DDBJ databases">
        <authorList>
            <person name="Stuckert A."/>
        </authorList>
    </citation>
    <scope>NUCLEOTIDE SEQUENCE</scope>
</reference>
<protein>
    <submittedName>
        <fullName evidence="6">Uncharacterized protein</fullName>
    </submittedName>
</protein>
<proteinExistence type="predicted"/>
<evidence type="ECO:0000256" key="5">
    <source>
        <dbReference type="SAM" id="Phobius"/>
    </source>
</evidence>
<keyword evidence="5" id="KW-0472">Membrane</keyword>
<dbReference type="Pfam" id="PF22330">
    <property type="entry name" value="Rib_mS39_PPR"/>
    <property type="match status" value="1"/>
</dbReference>